<keyword evidence="3" id="KW-1185">Reference proteome</keyword>
<dbReference type="AlphaFoldDB" id="A0AAR5P5J7"/>
<feature type="chain" id="PRO_5043658514" description="Lipid-binding serum glycoprotein N-terminal domain-containing protein" evidence="1">
    <location>
        <begin position="17"/>
        <end position="257"/>
    </location>
</feature>
<dbReference type="GeneID" id="109534778"/>
<protein>
    <recommendedName>
        <fullName evidence="4">Lipid-binding serum glycoprotein N-terminal domain-containing protein</fullName>
    </recommendedName>
</protein>
<dbReference type="KEGG" id="dpa:109534778"/>
<dbReference type="Gene3D" id="3.15.10.50">
    <property type="match status" value="1"/>
</dbReference>
<dbReference type="InterPro" id="IPR020234">
    <property type="entry name" value="Mite_allergen_group-7"/>
</dbReference>
<evidence type="ECO:0000313" key="2">
    <source>
        <dbReference type="EnsemblMetazoa" id="XP_019756127.1"/>
    </source>
</evidence>
<keyword evidence="1" id="KW-0732">Signal</keyword>
<feature type="signal peptide" evidence="1">
    <location>
        <begin position="1"/>
        <end position="16"/>
    </location>
</feature>
<dbReference type="Proteomes" id="UP000019118">
    <property type="component" value="Unassembled WGS sequence"/>
</dbReference>
<accession>A0AAR5P5J7</accession>
<dbReference type="InterPro" id="IPR038602">
    <property type="entry name" value="Mite_allergen_7_sf"/>
</dbReference>
<sequence>MKFLVLAPLFWALTLAFEPIGFNPEKIEDLKSALIDQFIGIAEEFADFSSSERHILGSSDALLNDYFDVALVDVNAAISNAGLDPLSVTDLSVDFSIGQVNLTEGNLTNLATIERYHNATLSYDSDNDTLALEFILRWEDIELSYKFHSQVELISSTGHVVAKVEHLKIHLKLVADLELVHLEEDSMDFNQTGAITLTYTGVGLLDYILDAMSDTLTAVLHNYVLEKVREIVMDPVDDVIDAVNDFLDDILRPTTTG</sequence>
<proteinExistence type="predicted"/>
<name>A0AAR5P5J7_DENPD</name>
<evidence type="ECO:0000313" key="3">
    <source>
        <dbReference type="Proteomes" id="UP000019118"/>
    </source>
</evidence>
<evidence type="ECO:0008006" key="4">
    <source>
        <dbReference type="Google" id="ProtNLM"/>
    </source>
</evidence>
<reference evidence="2" key="2">
    <citation type="submission" date="2024-08" db="UniProtKB">
        <authorList>
            <consortium name="EnsemblMetazoa"/>
        </authorList>
    </citation>
    <scope>IDENTIFICATION</scope>
</reference>
<dbReference type="RefSeq" id="XP_048518496.1">
    <property type="nucleotide sequence ID" value="XM_048662539.1"/>
</dbReference>
<reference evidence="3" key="1">
    <citation type="journal article" date="2013" name="Genome Biol.">
        <title>Draft genome of the mountain pine beetle, Dendroctonus ponderosae Hopkins, a major forest pest.</title>
        <authorList>
            <person name="Keeling C.I."/>
            <person name="Yuen M.M."/>
            <person name="Liao N.Y."/>
            <person name="Docking T.R."/>
            <person name="Chan S.K."/>
            <person name="Taylor G.A."/>
            <person name="Palmquist D.L."/>
            <person name="Jackman S.D."/>
            <person name="Nguyen A."/>
            <person name="Li M."/>
            <person name="Henderson H."/>
            <person name="Janes J.K."/>
            <person name="Zhao Y."/>
            <person name="Pandoh P."/>
            <person name="Moore R."/>
            <person name="Sperling F.A."/>
            <person name="Huber D.P."/>
            <person name="Birol I."/>
            <person name="Jones S.J."/>
            <person name="Bohlmann J."/>
        </authorList>
    </citation>
    <scope>NUCLEOTIDE SEQUENCE</scope>
</reference>
<organism evidence="2 3">
    <name type="scientific">Dendroctonus ponderosae</name>
    <name type="common">Mountain pine beetle</name>
    <dbReference type="NCBI Taxonomy" id="77166"/>
    <lineage>
        <taxon>Eukaryota</taxon>
        <taxon>Metazoa</taxon>
        <taxon>Ecdysozoa</taxon>
        <taxon>Arthropoda</taxon>
        <taxon>Hexapoda</taxon>
        <taxon>Insecta</taxon>
        <taxon>Pterygota</taxon>
        <taxon>Neoptera</taxon>
        <taxon>Endopterygota</taxon>
        <taxon>Coleoptera</taxon>
        <taxon>Polyphaga</taxon>
        <taxon>Cucujiformia</taxon>
        <taxon>Curculionidae</taxon>
        <taxon>Scolytinae</taxon>
        <taxon>Dendroctonus</taxon>
    </lineage>
</organism>
<dbReference type="EnsemblMetazoa" id="XM_019900568.1">
    <property type="protein sequence ID" value="XP_019756127.1"/>
    <property type="gene ID" value="LOC109534778"/>
</dbReference>
<evidence type="ECO:0000256" key="1">
    <source>
        <dbReference type="SAM" id="SignalP"/>
    </source>
</evidence>
<dbReference type="Pfam" id="PF16984">
    <property type="entry name" value="Grp7_allergen"/>
    <property type="match status" value="1"/>
</dbReference>